<keyword evidence="3" id="KW-1185">Reference proteome</keyword>
<dbReference type="PANTHER" id="PTHR43415:SF3">
    <property type="entry name" value="GNAT-FAMILY ACETYLTRANSFERASE"/>
    <property type="match status" value="1"/>
</dbReference>
<sequence>MVFFKEAKFVDTVNRDIIIRSANGEDAKEVLNFNQEIINTEPYLLTTPDEFKLTIEQEQEWIENIQQKLNNLILIAMHKGEVVGTLDFHCGHKRRLEHIGSFGMSVRREYRGSGIGRALLHSLIEWALRNEKIEKINLEVFSNNHRAIELYKKIGFVEESLLKNQVKLNDNEYIDLIGMGLFLKTL</sequence>
<dbReference type="Pfam" id="PF00583">
    <property type="entry name" value="Acetyltransf_1"/>
    <property type="match status" value="1"/>
</dbReference>
<evidence type="ECO:0000259" key="1">
    <source>
        <dbReference type="PROSITE" id="PS51186"/>
    </source>
</evidence>
<dbReference type="AlphaFoldDB" id="A0A7X3LG42"/>
<evidence type="ECO:0000313" key="2">
    <source>
        <dbReference type="EMBL" id="MWV44346.1"/>
    </source>
</evidence>
<dbReference type="InterPro" id="IPR000182">
    <property type="entry name" value="GNAT_dom"/>
</dbReference>
<proteinExistence type="predicted"/>
<dbReference type="SUPFAM" id="SSF55729">
    <property type="entry name" value="Acyl-CoA N-acyltransferases (Nat)"/>
    <property type="match status" value="1"/>
</dbReference>
<dbReference type="RefSeq" id="WP_160497772.1">
    <property type="nucleotide sequence ID" value="NZ_WUBI01000001.1"/>
</dbReference>
<name>A0A7X3LG42_9BACL</name>
<accession>A0A7X3LG42</accession>
<dbReference type="InterPro" id="IPR016181">
    <property type="entry name" value="Acyl_CoA_acyltransferase"/>
</dbReference>
<dbReference type="Proteomes" id="UP000460318">
    <property type="component" value="Unassembled WGS sequence"/>
</dbReference>
<dbReference type="GO" id="GO:0016747">
    <property type="term" value="F:acyltransferase activity, transferring groups other than amino-acyl groups"/>
    <property type="evidence" value="ECO:0007669"/>
    <property type="project" value="InterPro"/>
</dbReference>
<organism evidence="2 3">
    <name type="scientific">Paenibacillus dendrobii</name>
    <dbReference type="NCBI Taxonomy" id="2691084"/>
    <lineage>
        <taxon>Bacteria</taxon>
        <taxon>Bacillati</taxon>
        <taxon>Bacillota</taxon>
        <taxon>Bacilli</taxon>
        <taxon>Bacillales</taxon>
        <taxon>Paenibacillaceae</taxon>
        <taxon>Paenibacillus</taxon>
    </lineage>
</organism>
<dbReference type="EMBL" id="WUBI01000001">
    <property type="protein sequence ID" value="MWV44346.1"/>
    <property type="molecule type" value="Genomic_DNA"/>
</dbReference>
<dbReference type="PROSITE" id="PS51186">
    <property type="entry name" value="GNAT"/>
    <property type="match status" value="1"/>
</dbReference>
<reference evidence="2 3" key="1">
    <citation type="submission" date="2019-12" db="EMBL/GenBank/DDBJ databases">
        <title>Paenibacillus sp. nov., an endophytic bacterium isolated from the stem of Dendrobium.</title>
        <authorList>
            <person name="Zhao R."/>
        </authorList>
    </citation>
    <scope>NUCLEOTIDE SEQUENCE [LARGE SCALE GENOMIC DNA]</scope>
    <source>
        <strain evidence="2 3">HJL G12</strain>
    </source>
</reference>
<dbReference type="PANTHER" id="PTHR43415">
    <property type="entry name" value="SPERMIDINE N(1)-ACETYLTRANSFERASE"/>
    <property type="match status" value="1"/>
</dbReference>
<evidence type="ECO:0000313" key="3">
    <source>
        <dbReference type="Proteomes" id="UP000460318"/>
    </source>
</evidence>
<dbReference type="Gene3D" id="3.40.630.30">
    <property type="match status" value="1"/>
</dbReference>
<comment type="caution">
    <text evidence="2">The sequence shown here is derived from an EMBL/GenBank/DDBJ whole genome shotgun (WGS) entry which is preliminary data.</text>
</comment>
<feature type="domain" description="N-acetyltransferase" evidence="1">
    <location>
        <begin position="17"/>
        <end position="184"/>
    </location>
</feature>
<keyword evidence="2" id="KW-0808">Transferase</keyword>
<dbReference type="CDD" id="cd04301">
    <property type="entry name" value="NAT_SF"/>
    <property type="match status" value="1"/>
</dbReference>
<protein>
    <submittedName>
        <fullName evidence="2">GNAT family N-acetyltransferase</fullName>
    </submittedName>
</protein>
<gene>
    <name evidence="2" type="ORF">GRF59_11965</name>
</gene>